<dbReference type="PATRIC" id="fig|307121.4.peg.3859"/>
<dbReference type="OrthoDB" id="3213425at2"/>
<dbReference type="InterPro" id="IPR001387">
    <property type="entry name" value="Cro/C1-type_HTH"/>
</dbReference>
<proteinExistence type="predicted"/>
<dbReference type="EMBL" id="LT598496">
    <property type="protein sequence ID" value="SBV28246.1"/>
    <property type="molecule type" value="Genomic_DNA"/>
</dbReference>
<gene>
    <name evidence="3" type="ORF">GA0070620_3783</name>
</gene>
<dbReference type="STRING" id="307121.GA0070620_3783"/>
<accession>A0A1C3N6R5</accession>
<feature type="region of interest" description="Disordered" evidence="1">
    <location>
        <begin position="86"/>
        <end position="106"/>
    </location>
</feature>
<reference evidence="4" key="1">
    <citation type="submission" date="2016-06" db="EMBL/GenBank/DDBJ databases">
        <authorList>
            <person name="Varghese N."/>
        </authorList>
    </citation>
    <scope>NUCLEOTIDE SEQUENCE [LARGE SCALE GENOMIC DNA]</scope>
    <source>
        <strain evidence="4">DSM 45344</strain>
    </source>
</reference>
<dbReference type="PROSITE" id="PS50943">
    <property type="entry name" value="HTH_CROC1"/>
    <property type="match status" value="1"/>
</dbReference>
<sequence length="461" mass="50784">MGQTPRMLQPSLSERHFFGAELRRLRERANLSQARLGAMIRFSADLVRRIETADRFPSREFVEACDRALEAGGALTRLLPLLERSRNSDNMRATSPSGSGNADTLLPTQLEEKPGVAGMVVRVPFQPGVLDRAALDWLNAAADPRPPVVGRPGSPDQVDEEDLHAAETALAMFRQLDHTHGAGRVHAQVQRYIEGELNRLLANTPTSEAVGRHLYTLAAGFFELCGYQAVDTGAHGLAQRRYLRALRLTEAADDRLYGSYLLAVNIGHLALHCGHPEPARRMALTAVRGSQTQATPAVTAALQAVVARTHARLGREDDCLTHLDIAERQLARSKPDDEPAWIRYFDAAYLADEIAHCFHDLGRPQHTQRHLGDALTALSPTHVRRLAIDTALLASSLAASGRIDEACATAREAVDHAARTTSHRCLQRIVEVQADLEPYRCEPEVREFGEYVRHRLPLAAV</sequence>
<protein>
    <submittedName>
        <fullName evidence="3">Helix-turn-helix domain-containing protein</fullName>
    </submittedName>
</protein>
<dbReference type="InterPro" id="IPR010982">
    <property type="entry name" value="Lambda_DNA-bd_dom_sf"/>
</dbReference>
<dbReference type="GO" id="GO:0003677">
    <property type="term" value="F:DNA binding"/>
    <property type="evidence" value="ECO:0007669"/>
    <property type="project" value="InterPro"/>
</dbReference>
<evidence type="ECO:0000256" key="1">
    <source>
        <dbReference type="SAM" id="MobiDB-lite"/>
    </source>
</evidence>
<dbReference type="RefSeq" id="WP_091592693.1">
    <property type="nucleotide sequence ID" value="NZ_JBHRWG010000004.1"/>
</dbReference>
<dbReference type="CDD" id="cd00093">
    <property type="entry name" value="HTH_XRE"/>
    <property type="match status" value="1"/>
</dbReference>
<dbReference type="AlphaFoldDB" id="A0A1C3N6R5"/>
<dbReference type="InterPro" id="IPR011990">
    <property type="entry name" value="TPR-like_helical_dom_sf"/>
</dbReference>
<evidence type="ECO:0000259" key="2">
    <source>
        <dbReference type="PROSITE" id="PS50943"/>
    </source>
</evidence>
<organism evidence="3 4">
    <name type="scientific">Micromonospora krabiensis</name>
    <dbReference type="NCBI Taxonomy" id="307121"/>
    <lineage>
        <taxon>Bacteria</taxon>
        <taxon>Bacillati</taxon>
        <taxon>Actinomycetota</taxon>
        <taxon>Actinomycetes</taxon>
        <taxon>Micromonosporales</taxon>
        <taxon>Micromonosporaceae</taxon>
        <taxon>Micromonospora</taxon>
    </lineage>
</organism>
<dbReference type="Gene3D" id="1.25.40.10">
    <property type="entry name" value="Tetratricopeptide repeat domain"/>
    <property type="match status" value="1"/>
</dbReference>
<evidence type="ECO:0000313" key="4">
    <source>
        <dbReference type="Proteomes" id="UP000199393"/>
    </source>
</evidence>
<dbReference type="Gene3D" id="1.10.260.40">
    <property type="entry name" value="lambda repressor-like DNA-binding domains"/>
    <property type="match status" value="1"/>
</dbReference>
<name>A0A1C3N6R5_9ACTN</name>
<dbReference type="Pfam" id="PF13560">
    <property type="entry name" value="HTH_31"/>
    <property type="match status" value="1"/>
</dbReference>
<feature type="domain" description="HTH cro/C1-type" evidence="2">
    <location>
        <begin position="22"/>
        <end position="75"/>
    </location>
</feature>
<dbReference type="Proteomes" id="UP000199393">
    <property type="component" value="Chromosome I"/>
</dbReference>
<evidence type="ECO:0000313" key="3">
    <source>
        <dbReference type="EMBL" id="SBV28246.1"/>
    </source>
</evidence>
<keyword evidence="4" id="KW-1185">Reference proteome</keyword>
<dbReference type="SMART" id="SM00530">
    <property type="entry name" value="HTH_XRE"/>
    <property type="match status" value="1"/>
</dbReference>
<dbReference type="SUPFAM" id="SSF47413">
    <property type="entry name" value="lambda repressor-like DNA-binding domains"/>
    <property type="match status" value="1"/>
</dbReference>
<feature type="compositionally biased region" description="Polar residues" evidence="1">
    <location>
        <begin position="90"/>
        <end position="102"/>
    </location>
</feature>